<keyword evidence="1" id="KW-1133">Transmembrane helix</keyword>
<feature type="transmembrane region" description="Helical" evidence="1">
    <location>
        <begin position="141"/>
        <end position="161"/>
    </location>
</feature>
<keyword evidence="1" id="KW-0472">Membrane</keyword>
<keyword evidence="1" id="KW-0812">Transmembrane</keyword>
<accession>A0A1B0A7J6</accession>
<feature type="transmembrane region" description="Helical" evidence="1">
    <location>
        <begin position="6"/>
        <end position="22"/>
    </location>
</feature>
<protein>
    <submittedName>
        <fullName evidence="2">Uncharacterized protein</fullName>
    </submittedName>
</protein>
<dbReference type="EnsemblMetazoa" id="GPAI036758-RA">
    <property type="protein sequence ID" value="GPAI036758-PA"/>
    <property type="gene ID" value="GPAI036758"/>
</dbReference>
<evidence type="ECO:0000313" key="2">
    <source>
        <dbReference type="EnsemblMetazoa" id="GPAI036758-PA"/>
    </source>
</evidence>
<dbReference type="Proteomes" id="UP000092445">
    <property type="component" value="Unassembled WGS sequence"/>
</dbReference>
<sequence>MEKTAAEWVTCNLIFLLNIILLKRANISSGHGYVTHLNSYYIQFESNRGILIRLHLCSSTNLSSYDHYYKEINSILFITFQQQTIMRVEYLSYSNNNKQRNHISLASTSDDDSESNLERIILSLLLLSAAFALLSPPPQPLSALSLLYLLLFPLLLLLLPLK</sequence>
<proteinExistence type="predicted"/>
<feature type="transmembrane region" description="Helical" evidence="1">
    <location>
        <begin position="117"/>
        <end position="135"/>
    </location>
</feature>
<keyword evidence="3" id="KW-1185">Reference proteome</keyword>
<dbReference type="AlphaFoldDB" id="A0A1B0A7J6"/>
<evidence type="ECO:0000313" key="3">
    <source>
        <dbReference type="Proteomes" id="UP000092445"/>
    </source>
</evidence>
<organism evidence="2 3">
    <name type="scientific">Glossina pallidipes</name>
    <name type="common">Tsetse fly</name>
    <dbReference type="NCBI Taxonomy" id="7398"/>
    <lineage>
        <taxon>Eukaryota</taxon>
        <taxon>Metazoa</taxon>
        <taxon>Ecdysozoa</taxon>
        <taxon>Arthropoda</taxon>
        <taxon>Hexapoda</taxon>
        <taxon>Insecta</taxon>
        <taxon>Pterygota</taxon>
        <taxon>Neoptera</taxon>
        <taxon>Endopterygota</taxon>
        <taxon>Diptera</taxon>
        <taxon>Brachycera</taxon>
        <taxon>Muscomorpha</taxon>
        <taxon>Hippoboscoidea</taxon>
        <taxon>Glossinidae</taxon>
        <taxon>Glossina</taxon>
    </lineage>
</organism>
<reference evidence="2" key="2">
    <citation type="submission" date="2020-05" db="UniProtKB">
        <authorList>
            <consortium name="EnsemblMetazoa"/>
        </authorList>
    </citation>
    <scope>IDENTIFICATION</scope>
    <source>
        <strain evidence="2">IAEA</strain>
    </source>
</reference>
<dbReference type="VEuPathDB" id="VectorBase:GPAI036758"/>
<reference evidence="3" key="1">
    <citation type="submission" date="2014-03" db="EMBL/GenBank/DDBJ databases">
        <authorList>
            <person name="Aksoy S."/>
            <person name="Warren W."/>
            <person name="Wilson R.K."/>
        </authorList>
    </citation>
    <scope>NUCLEOTIDE SEQUENCE [LARGE SCALE GENOMIC DNA]</scope>
    <source>
        <strain evidence="3">IAEA</strain>
    </source>
</reference>
<evidence type="ECO:0000256" key="1">
    <source>
        <dbReference type="SAM" id="Phobius"/>
    </source>
</evidence>
<name>A0A1B0A7J6_GLOPL</name>